<name>A0ABS3L4S0_9ENTE</name>
<accession>A0ABS3L4S0</accession>
<gene>
    <name evidence="1" type="ORF">JZO70_00455</name>
</gene>
<proteinExistence type="predicted"/>
<reference evidence="1 2" key="1">
    <citation type="submission" date="2021-03" db="EMBL/GenBank/DDBJ databases">
        <title>Enterococcal diversity collection.</title>
        <authorList>
            <person name="Gilmore M.S."/>
            <person name="Schwartzman J."/>
            <person name="Van Tyne D."/>
            <person name="Martin M."/>
            <person name="Earl A.M."/>
            <person name="Manson A.L."/>
            <person name="Straub T."/>
            <person name="Salamzade R."/>
            <person name="Saavedra J."/>
            <person name="Lebreton F."/>
            <person name="Prichula J."/>
            <person name="Schaufler K."/>
            <person name="Gaca A."/>
            <person name="Sgardioli B."/>
            <person name="Wagenaar J."/>
            <person name="Strong T."/>
        </authorList>
    </citation>
    <scope>NUCLEOTIDE SEQUENCE [LARGE SCALE GENOMIC DNA]</scope>
    <source>
        <strain evidence="1 2">669A</strain>
    </source>
</reference>
<organism evidence="1 2">
    <name type="scientific">Candidatus Enterococcus moelleringii</name>
    <dbReference type="NCBI Taxonomy" id="2815325"/>
    <lineage>
        <taxon>Bacteria</taxon>
        <taxon>Bacillati</taxon>
        <taxon>Bacillota</taxon>
        <taxon>Bacilli</taxon>
        <taxon>Lactobacillales</taxon>
        <taxon>Enterococcaceae</taxon>
        <taxon>Enterococcus</taxon>
    </lineage>
</organism>
<keyword evidence="2" id="KW-1185">Reference proteome</keyword>
<dbReference type="EMBL" id="JAFREM010000001">
    <property type="protein sequence ID" value="MBO1304614.1"/>
    <property type="molecule type" value="Genomic_DNA"/>
</dbReference>
<evidence type="ECO:0000313" key="1">
    <source>
        <dbReference type="EMBL" id="MBO1304614.1"/>
    </source>
</evidence>
<comment type="caution">
    <text evidence="1">The sequence shown here is derived from an EMBL/GenBank/DDBJ whole genome shotgun (WGS) entry which is preliminary data.</text>
</comment>
<sequence length="116" mass="13707">MDHQAEDTDILLWDIENGDVITALEDFIEDWKASQNSDLKEYLRSYTIYFKSDDATKEAIRLVLGYAKELMDGQRENVDFYENKIWTLSNGQRVRMAHYYERSSAELMKGIISRRN</sequence>
<dbReference type="Proteomes" id="UP000664601">
    <property type="component" value="Unassembled WGS sequence"/>
</dbReference>
<evidence type="ECO:0000313" key="2">
    <source>
        <dbReference type="Proteomes" id="UP000664601"/>
    </source>
</evidence>
<protein>
    <submittedName>
        <fullName evidence="1">Uncharacterized protein</fullName>
    </submittedName>
</protein>
<dbReference type="RefSeq" id="WP_207671556.1">
    <property type="nucleotide sequence ID" value="NZ_JAFREM010000001.1"/>
</dbReference>